<feature type="domain" description="C2H2-type" evidence="6">
    <location>
        <begin position="203"/>
        <end position="232"/>
    </location>
</feature>
<dbReference type="Proteomes" id="UP000694844">
    <property type="component" value="Chromosome 8"/>
</dbReference>
<dbReference type="KEGG" id="cvn:111108181"/>
<evidence type="ECO:0000256" key="5">
    <source>
        <dbReference type="PROSITE-ProRule" id="PRU00042"/>
    </source>
</evidence>
<reference evidence="8" key="1">
    <citation type="submission" date="2025-08" db="UniProtKB">
        <authorList>
            <consortium name="RefSeq"/>
        </authorList>
    </citation>
    <scope>IDENTIFICATION</scope>
    <source>
        <tissue evidence="8">Whole sample</tissue>
    </source>
</reference>
<evidence type="ECO:0000256" key="4">
    <source>
        <dbReference type="ARBA" id="ARBA00034119"/>
    </source>
</evidence>
<dbReference type="AlphaFoldDB" id="A0A8B8B9W3"/>
<dbReference type="PROSITE" id="PS50157">
    <property type="entry name" value="ZINC_FINGER_C2H2_2"/>
    <property type="match status" value="2"/>
</dbReference>
<organism evidence="7 8">
    <name type="scientific">Crassostrea virginica</name>
    <name type="common">Eastern oyster</name>
    <dbReference type="NCBI Taxonomy" id="6565"/>
    <lineage>
        <taxon>Eukaryota</taxon>
        <taxon>Metazoa</taxon>
        <taxon>Spiralia</taxon>
        <taxon>Lophotrochozoa</taxon>
        <taxon>Mollusca</taxon>
        <taxon>Bivalvia</taxon>
        <taxon>Autobranchia</taxon>
        <taxon>Pteriomorphia</taxon>
        <taxon>Ostreida</taxon>
        <taxon>Ostreoidea</taxon>
        <taxon>Ostreidae</taxon>
        <taxon>Crassostrea</taxon>
    </lineage>
</organism>
<comment type="similarity">
    <text evidence="4">Belongs to the ZNF277 family.</text>
</comment>
<dbReference type="InterPro" id="IPR041661">
    <property type="entry name" value="ZN622/Rei1/Reh1_Znf-C2H2"/>
</dbReference>
<dbReference type="InterPro" id="IPR036236">
    <property type="entry name" value="Znf_C2H2_sf"/>
</dbReference>
<dbReference type="RefSeq" id="XP_022299534.1">
    <property type="nucleotide sequence ID" value="XM_022443826.1"/>
</dbReference>
<feature type="domain" description="C2H2-type" evidence="6">
    <location>
        <begin position="354"/>
        <end position="383"/>
    </location>
</feature>
<keyword evidence="1" id="KW-0479">Metal-binding</keyword>
<dbReference type="GeneID" id="111108181"/>
<dbReference type="Pfam" id="PF12756">
    <property type="entry name" value="zf-C2H2_2"/>
    <property type="match status" value="3"/>
</dbReference>
<dbReference type="GO" id="GO:0008270">
    <property type="term" value="F:zinc ion binding"/>
    <property type="evidence" value="ECO:0007669"/>
    <property type="project" value="UniProtKB-KW"/>
</dbReference>
<dbReference type="PANTHER" id="PTHR13267">
    <property type="entry name" value="ZINC FINGER PROTEIN 277"/>
    <property type="match status" value="1"/>
</dbReference>
<name>A0A8B8B9W3_CRAVI</name>
<evidence type="ECO:0000256" key="2">
    <source>
        <dbReference type="ARBA" id="ARBA00022771"/>
    </source>
</evidence>
<keyword evidence="7" id="KW-1185">Reference proteome</keyword>
<dbReference type="Gene3D" id="3.30.160.60">
    <property type="entry name" value="Classic Zinc Finger"/>
    <property type="match status" value="1"/>
</dbReference>
<evidence type="ECO:0000256" key="3">
    <source>
        <dbReference type="ARBA" id="ARBA00022833"/>
    </source>
</evidence>
<protein>
    <submittedName>
        <fullName evidence="8">Zinc finger protein 277-like isoform X1</fullName>
    </submittedName>
</protein>
<evidence type="ECO:0000256" key="1">
    <source>
        <dbReference type="ARBA" id="ARBA00022723"/>
    </source>
</evidence>
<evidence type="ECO:0000259" key="6">
    <source>
        <dbReference type="PROSITE" id="PS50157"/>
    </source>
</evidence>
<sequence>MQSSDKPILESLNLFYHESETSGRDSSPTQNSGDVACLFCQEQFDTVEQREDLLRHLAVVHKFVIGDVNLITDLKKYLTYWRQRFLEEDLTNFCSLISTKAKNANKGSEDQYYLLCDVLAEDKTLREFLQKKKLEKVLAQQQREREDENFCRTCLFCREQFTGNRADMFDHMTHDHGFSVGLPDNLVYTDEFLDILQEKLDKLQCLYCERTFKDKTVLKEHMRKKQHKKINPKNRKYDKFYIINYLEMGRSWEVIQAEPDEEVGTETETEDEESWEDWEEAGSQAVCLFCDFSSCVPHKLNAHMQVSRSHQTLMNKNQQELHDFDLKEVKLRLNLNFYQQIKLINFMRRQIYLGTCFGCGEKFDERRALVEHMHTQQHVDKLPESSAWDQPQYFFPTYENDNLLCQLEDDDNDVEDDTEGASGRSQVIAEDLPYLNTILAHESVRKEILSGDIT</sequence>
<evidence type="ECO:0000313" key="8">
    <source>
        <dbReference type="RefSeq" id="XP_022299534.1"/>
    </source>
</evidence>
<gene>
    <name evidence="8" type="primary">LOC111108181</name>
</gene>
<dbReference type="PROSITE" id="PS00028">
    <property type="entry name" value="ZINC_FINGER_C2H2_1"/>
    <property type="match status" value="2"/>
</dbReference>
<keyword evidence="3" id="KW-0862">Zinc</keyword>
<accession>A0A8B8B9W3</accession>
<dbReference type="OrthoDB" id="278606at2759"/>
<dbReference type="SMART" id="SM00355">
    <property type="entry name" value="ZnF_C2H2"/>
    <property type="match status" value="5"/>
</dbReference>
<dbReference type="SUPFAM" id="SSF57667">
    <property type="entry name" value="beta-beta-alpha zinc fingers"/>
    <property type="match status" value="2"/>
</dbReference>
<dbReference type="InterPro" id="IPR040048">
    <property type="entry name" value="ZNF277"/>
</dbReference>
<dbReference type="InterPro" id="IPR013087">
    <property type="entry name" value="Znf_C2H2_type"/>
</dbReference>
<dbReference type="PANTHER" id="PTHR13267:SF3">
    <property type="entry name" value="ZINC FINGER PROTEIN 277"/>
    <property type="match status" value="1"/>
</dbReference>
<evidence type="ECO:0000313" key="7">
    <source>
        <dbReference type="Proteomes" id="UP000694844"/>
    </source>
</evidence>
<keyword evidence="2 5" id="KW-0863">Zinc-finger</keyword>
<proteinExistence type="inferred from homology"/>